<evidence type="ECO:0000259" key="10">
    <source>
        <dbReference type="Pfam" id="PF02602"/>
    </source>
</evidence>
<evidence type="ECO:0000256" key="8">
    <source>
        <dbReference type="ARBA" id="ARBA00048617"/>
    </source>
</evidence>
<dbReference type="UniPathway" id="UPA00251">
    <property type="reaction ID" value="UER00320"/>
</dbReference>
<dbReference type="InterPro" id="IPR036108">
    <property type="entry name" value="4pyrrol_syn_uPrphyn_synt_sf"/>
</dbReference>
<evidence type="ECO:0000256" key="1">
    <source>
        <dbReference type="ARBA" id="ARBA00004772"/>
    </source>
</evidence>
<gene>
    <name evidence="11" type="ORF">DXX93_20355</name>
</gene>
<dbReference type="CDD" id="cd06578">
    <property type="entry name" value="HemD"/>
    <property type="match status" value="1"/>
</dbReference>
<feature type="domain" description="Tetrapyrrole biosynthesis uroporphyrinogen III synthase" evidence="10">
    <location>
        <begin position="32"/>
        <end position="256"/>
    </location>
</feature>
<evidence type="ECO:0000256" key="2">
    <source>
        <dbReference type="ARBA" id="ARBA00008133"/>
    </source>
</evidence>
<comment type="similarity">
    <text evidence="2 9">Belongs to the uroporphyrinogen-III synthase family.</text>
</comment>
<comment type="function">
    <text evidence="6 9">Catalyzes cyclization of the linear tetrapyrrole, hydroxymethylbilane, to the macrocyclic uroporphyrinogen III.</text>
</comment>
<evidence type="ECO:0000256" key="6">
    <source>
        <dbReference type="ARBA" id="ARBA00037589"/>
    </source>
</evidence>
<keyword evidence="5 9" id="KW-0627">Porphyrin biosynthesis</keyword>
<dbReference type="PANTHER" id="PTHR38042:SF1">
    <property type="entry name" value="UROPORPHYRINOGEN-III SYNTHASE, CHLOROPLASTIC"/>
    <property type="match status" value="1"/>
</dbReference>
<reference evidence="11 12" key="1">
    <citation type="submission" date="2018-08" db="EMBL/GenBank/DDBJ databases">
        <title>Thalassotalea euphylliae genome.</title>
        <authorList>
            <person name="Summers S."/>
            <person name="Rice S.A."/>
            <person name="Freckelton M.L."/>
            <person name="Nedved B.T."/>
            <person name="Hadfield M.G."/>
        </authorList>
    </citation>
    <scope>NUCLEOTIDE SEQUENCE [LARGE SCALE GENOMIC DNA]</scope>
    <source>
        <strain evidence="11 12">H1</strain>
    </source>
</reference>
<evidence type="ECO:0000256" key="4">
    <source>
        <dbReference type="ARBA" id="ARBA00023239"/>
    </source>
</evidence>
<evidence type="ECO:0000256" key="9">
    <source>
        <dbReference type="RuleBase" id="RU366031"/>
    </source>
</evidence>
<evidence type="ECO:0000256" key="5">
    <source>
        <dbReference type="ARBA" id="ARBA00023244"/>
    </source>
</evidence>
<evidence type="ECO:0000313" key="12">
    <source>
        <dbReference type="Proteomes" id="UP000256478"/>
    </source>
</evidence>
<dbReference type="Gene3D" id="3.40.50.10090">
    <property type="match status" value="2"/>
</dbReference>
<comment type="pathway">
    <text evidence="1 9">Porphyrin-containing compound metabolism; protoporphyrin-IX biosynthesis; coproporphyrinogen-III from 5-aminolevulinate: step 3/4.</text>
</comment>
<dbReference type="EMBL" id="QUOU01000001">
    <property type="protein sequence ID" value="REL28685.1"/>
    <property type="molecule type" value="Genomic_DNA"/>
</dbReference>
<name>A0A3E0TXJ4_9GAMM</name>
<comment type="caution">
    <text evidence="11">The sequence shown here is derived from an EMBL/GenBank/DDBJ whole genome shotgun (WGS) entry which is preliminary data.</text>
</comment>
<proteinExistence type="inferred from homology"/>
<dbReference type="GO" id="GO:0004852">
    <property type="term" value="F:uroporphyrinogen-III synthase activity"/>
    <property type="evidence" value="ECO:0007669"/>
    <property type="project" value="UniProtKB-UniRule"/>
</dbReference>
<dbReference type="Proteomes" id="UP000256478">
    <property type="component" value="Unassembled WGS sequence"/>
</dbReference>
<dbReference type="RefSeq" id="WP_116009714.1">
    <property type="nucleotide sequence ID" value="NZ_QUOU01000001.1"/>
</dbReference>
<organism evidence="11 12">
    <name type="scientific">Thalassotalea euphylliae</name>
    <dbReference type="NCBI Taxonomy" id="1655234"/>
    <lineage>
        <taxon>Bacteria</taxon>
        <taxon>Pseudomonadati</taxon>
        <taxon>Pseudomonadota</taxon>
        <taxon>Gammaproteobacteria</taxon>
        <taxon>Alteromonadales</taxon>
        <taxon>Colwelliaceae</taxon>
        <taxon>Thalassotalea</taxon>
    </lineage>
</organism>
<evidence type="ECO:0000313" key="11">
    <source>
        <dbReference type="EMBL" id="REL28685.1"/>
    </source>
</evidence>
<dbReference type="SUPFAM" id="SSF69618">
    <property type="entry name" value="HemD-like"/>
    <property type="match status" value="1"/>
</dbReference>
<dbReference type="Pfam" id="PF02602">
    <property type="entry name" value="HEM4"/>
    <property type="match status" value="1"/>
</dbReference>
<accession>A0A3E0TXJ4</accession>
<dbReference type="AlphaFoldDB" id="A0A3E0TXJ4"/>
<dbReference type="OrthoDB" id="9787650at2"/>
<keyword evidence="4 9" id="KW-0456">Lyase</keyword>
<sequence length="271" mass="30395">MTNIDHPPSKKASNERHQAKLLITRPAPQAEQLAQQLQRAGYQTFCQPLFTYQAGSSQQTLSQLLSEHSPEILIFVSKAAVEWANQILPLPQWAAKTVIAVGNATQGALIQAGITQVICPTQHDSEGMLALPALAKVSNRNILIIRGNGGRELLANELIMRGANVRYFESYYRQWLEFDQRQACLWREQGVTGIIVTSQALLESAWQLTQNVSHPQDKDNFWQNTCLWLVASERIADTARRYGLQQVVCTQGASDQAIMKTLNQLERTNDR</sequence>
<dbReference type="GO" id="GO:0006782">
    <property type="term" value="P:protoporphyrinogen IX biosynthetic process"/>
    <property type="evidence" value="ECO:0007669"/>
    <property type="project" value="UniProtKB-UniRule"/>
</dbReference>
<evidence type="ECO:0000256" key="3">
    <source>
        <dbReference type="ARBA" id="ARBA00013109"/>
    </source>
</evidence>
<dbReference type="InterPro" id="IPR003754">
    <property type="entry name" value="4pyrrol_synth_uPrphyn_synth"/>
</dbReference>
<evidence type="ECO:0000256" key="7">
    <source>
        <dbReference type="ARBA" id="ARBA00040167"/>
    </source>
</evidence>
<dbReference type="InterPro" id="IPR039793">
    <property type="entry name" value="UROS/Hem4"/>
</dbReference>
<dbReference type="PANTHER" id="PTHR38042">
    <property type="entry name" value="UROPORPHYRINOGEN-III SYNTHASE, CHLOROPLASTIC"/>
    <property type="match status" value="1"/>
</dbReference>
<protein>
    <recommendedName>
        <fullName evidence="7 9">Uroporphyrinogen-III synthase</fullName>
        <ecNumber evidence="3 9">4.2.1.75</ecNumber>
    </recommendedName>
</protein>
<dbReference type="EC" id="4.2.1.75" evidence="3 9"/>
<comment type="catalytic activity">
    <reaction evidence="8 9">
        <text>hydroxymethylbilane = uroporphyrinogen III + H2O</text>
        <dbReference type="Rhea" id="RHEA:18965"/>
        <dbReference type="ChEBI" id="CHEBI:15377"/>
        <dbReference type="ChEBI" id="CHEBI:57308"/>
        <dbReference type="ChEBI" id="CHEBI:57845"/>
        <dbReference type="EC" id="4.2.1.75"/>
    </reaction>
</comment>
<dbReference type="GO" id="GO:0006780">
    <property type="term" value="P:uroporphyrinogen III biosynthetic process"/>
    <property type="evidence" value="ECO:0007669"/>
    <property type="project" value="UniProtKB-UniRule"/>
</dbReference>